<keyword evidence="3" id="KW-1185">Reference proteome</keyword>
<feature type="compositionally biased region" description="Polar residues" evidence="1">
    <location>
        <begin position="183"/>
        <end position="220"/>
    </location>
</feature>
<dbReference type="EMBL" id="JADFTS010000008">
    <property type="protein sequence ID" value="KAF9591692.1"/>
    <property type="molecule type" value="Genomic_DNA"/>
</dbReference>
<feature type="region of interest" description="Disordered" evidence="1">
    <location>
        <begin position="156"/>
        <end position="240"/>
    </location>
</feature>
<feature type="compositionally biased region" description="Basic and acidic residues" evidence="1">
    <location>
        <begin position="80"/>
        <end position="92"/>
    </location>
</feature>
<accession>A0A835H4N6</accession>
<evidence type="ECO:0000256" key="1">
    <source>
        <dbReference type="SAM" id="MobiDB-lite"/>
    </source>
</evidence>
<dbReference type="AlphaFoldDB" id="A0A835H4N6"/>
<dbReference type="Proteomes" id="UP000631114">
    <property type="component" value="Unassembled WGS sequence"/>
</dbReference>
<comment type="caution">
    <text evidence="2">The sequence shown here is derived from an EMBL/GenBank/DDBJ whole genome shotgun (WGS) entry which is preliminary data.</text>
</comment>
<feature type="region of interest" description="Disordered" evidence="1">
    <location>
        <begin position="1"/>
        <end position="117"/>
    </location>
</feature>
<protein>
    <submittedName>
        <fullName evidence="2">Uncharacterized protein</fullName>
    </submittedName>
</protein>
<reference evidence="2 3" key="1">
    <citation type="submission" date="2020-10" db="EMBL/GenBank/DDBJ databases">
        <title>The Coptis chinensis genome and diversification of protoberbering-type alkaloids.</title>
        <authorList>
            <person name="Wang B."/>
            <person name="Shu S."/>
            <person name="Song C."/>
            <person name="Liu Y."/>
        </authorList>
    </citation>
    <scope>NUCLEOTIDE SEQUENCE [LARGE SCALE GENOMIC DNA]</scope>
    <source>
        <strain evidence="2">HL-2020</strain>
        <tissue evidence="2">Leaf</tissue>
    </source>
</reference>
<sequence>MAKNERVAVYAEHEQGDNVEESEDDKEVRKRGKEVAVEKPGSSKKGNEVRRENKAPSSNVGEGTPTVSKRGKRAALTTVEKSRSSKKCKETVKSGTTDDVPQGVGAPKRKTGEKGRKDLVPEGVGVFIAESGNFYLKMSATGAPILINEAKISEANNKRKVASSSKPKTRSAAALETHHQAVASRNSLSLTTDAVISSSKPRNSPSKTKQKTTALTVRTRANSKPKTRSAATKAKTKVWK</sequence>
<feature type="compositionally biased region" description="Basic and acidic residues" evidence="1">
    <location>
        <begin position="45"/>
        <end position="54"/>
    </location>
</feature>
<organism evidence="2 3">
    <name type="scientific">Coptis chinensis</name>
    <dbReference type="NCBI Taxonomy" id="261450"/>
    <lineage>
        <taxon>Eukaryota</taxon>
        <taxon>Viridiplantae</taxon>
        <taxon>Streptophyta</taxon>
        <taxon>Embryophyta</taxon>
        <taxon>Tracheophyta</taxon>
        <taxon>Spermatophyta</taxon>
        <taxon>Magnoliopsida</taxon>
        <taxon>Ranunculales</taxon>
        <taxon>Ranunculaceae</taxon>
        <taxon>Coptidoideae</taxon>
        <taxon>Coptis</taxon>
    </lineage>
</organism>
<feature type="compositionally biased region" description="Polar residues" evidence="1">
    <location>
        <begin position="55"/>
        <end position="67"/>
    </location>
</feature>
<gene>
    <name evidence="2" type="ORF">IFM89_005564</name>
</gene>
<evidence type="ECO:0000313" key="2">
    <source>
        <dbReference type="EMBL" id="KAF9591692.1"/>
    </source>
</evidence>
<feature type="compositionally biased region" description="Basic and acidic residues" evidence="1">
    <location>
        <begin position="1"/>
        <end position="16"/>
    </location>
</feature>
<proteinExistence type="predicted"/>
<name>A0A835H4N6_9MAGN</name>
<evidence type="ECO:0000313" key="3">
    <source>
        <dbReference type="Proteomes" id="UP000631114"/>
    </source>
</evidence>